<reference evidence="1" key="1">
    <citation type="submission" date="2021-01" db="EMBL/GenBank/DDBJ databases">
        <title>Whole genome shotgun sequence of Rhizocola hellebori NBRC 109834.</title>
        <authorList>
            <person name="Komaki H."/>
            <person name="Tamura T."/>
        </authorList>
    </citation>
    <scope>NUCLEOTIDE SEQUENCE</scope>
    <source>
        <strain evidence="1">NBRC 109834</strain>
    </source>
</reference>
<evidence type="ECO:0000313" key="2">
    <source>
        <dbReference type="Proteomes" id="UP000612899"/>
    </source>
</evidence>
<dbReference type="EMBL" id="BONY01000010">
    <property type="protein sequence ID" value="GIH03901.1"/>
    <property type="molecule type" value="Genomic_DNA"/>
</dbReference>
<dbReference type="AlphaFoldDB" id="A0A8J3Q547"/>
<protein>
    <submittedName>
        <fullName evidence="1">Uncharacterized protein</fullName>
    </submittedName>
</protein>
<dbReference type="Proteomes" id="UP000612899">
    <property type="component" value="Unassembled WGS sequence"/>
</dbReference>
<accession>A0A8J3Q547</accession>
<sequence length="95" mass="9604">MKVGGSRLDRVGVPFTDIGVADSHFPKACLAESSLSEYAFAADIIDVLQRSISSAHPFPRSLNVEAKVGALDAAAPPGSAVAIAAKPAPGSTTLA</sequence>
<gene>
    <name evidence="1" type="ORF">Rhe02_19680</name>
</gene>
<proteinExistence type="predicted"/>
<name>A0A8J3Q547_9ACTN</name>
<evidence type="ECO:0000313" key="1">
    <source>
        <dbReference type="EMBL" id="GIH03901.1"/>
    </source>
</evidence>
<organism evidence="1 2">
    <name type="scientific">Rhizocola hellebori</name>
    <dbReference type="NCBI Taxonomy" id="1392758"/>
    <lineage>
        <taxon>Bacteria</taxon>
        <taxon>Bacillati</taxon>
        <taxon>Actinomycetota</taxon>
        <taxon>Actinomycetes</taxon>
        <taxon>Micromonosporales</taxon>
        <taxon>Micromonosporaceae</taxon>
        <taxon>Rhizocola</taxon>
    </lineage>
</organism>
<keyword evidence="2" id="KW-1185">Reference proteome</keyword>
<comment type="caution">
    <text evidence="1">The sequence shown here is derived from an EMBL/GenBank/DDBJ whole genome shotgun (WGS) entry which is preliminary data.</text>
</comment>